<dbReference type="EMBL" id="CP106679">
    <property type="protein sequence ID" value="UXP32634.1"/>
    <property type="molecule type" value="Genomic_DNA"/>
</dbReference>
<accession>A0ABY6CQ34</accession>
<keyword evidence="2" id="KW-1185">Reference proteome</keyword>
<dbReference type="InterPro" id="IPR000600">
    <property type="entry name" value="ROK"/>
</dbReference>
<dbReference type="RefSeq" id="WP_262310069.1">
    <property type="nucleotide sequence ID" value="NZ_CP106679.1"/>
</dbReference>
<proteinExistence type="predicted"/>
<evidence type="ECO:0000313" key="2">
    <source>
        <dbReference type="Proteomes" id="UP001065174"/>
    </source>
</evidence>
<dbReference type="Pfam" id="PF00480">
    <property type="entry name" value="ROK"/>
    <property type="match status" value="1"/>
</dbReference>
<dbReference type="PANTHER" id="PTHR18964:SF174">
    <property type="entry name" value="D-ALLOSE KINASE-RELATED"/>
    <property type="match status" value="1"/>
</dbReference>
<dbReference type="PANTHER" id="PTHR18964">
    <property type="entry name" value="ROK (REPRESSOR, ORF, KINASE) FAMILY"/>
    <property type="match status" value="1"/>
</dbReference>
<sequence>MNNGVLWGIDLGGTKIEGVILDTLNQNKILFRERVPTEASKGYTHVLNQVKHLFDSMVAHQGTPPTTLGIGTPGTLIPSTGLMKNSNAVALNGKPMRDDLSQLLDIQIEMANDANCFALAEAKLGVVKELYPEAKVVFGVILGTGVGGGLVVNGQVINGHHSIGGEWGHSLLPGFEGRQCFCGKTGDNESILSGPSLEWYYHQQTGVQKELKEIVALARSKSDHVAVQTLQRLTSGFAQAISVVINIIDPDVIVIGGGVGNIDELYSDGRAAINQHMFNHDFQAAMVKPALGDSAGVFGAAFLTEN</sequence>
<dbReference type="Gene3D" id="3.30.420.40">
    <property type="match status" value="2"/>
</dbReference>
<dbReference type="InterPro" id="IPR043129">
    <property type="entry name" value="ATPase_NBD"/>
</dbReference>
<evidence type="ECO:0000313" key="1">
    <source>
        <dbReference type="EMBL" id="UXP32634.1"/>
    </source>
</evidence>
<gene>
    <name evidence="1" type="ORF">N6H18_01445</name>
</gene>
<reference evidence="1" key="1">
    <citation type="submission" date="2022-09" db="EMBL/GenBank/DDBJ databases">
        <title>Comparative genomics and taxonomic characterization of three novel marine species of genus Reichenbachiella exhibiting antioxidant and polysaccharide degradation activities.</title>
        <authorList>
            <person name="Muhammad N."/>
            <person name="Lee Y.-J."/>
            <person name="Ko J."/>
            <person name="Kim S.-G."/>
        </authorList>
    </citation>
    <scope>NUCLEOTIDE SEQUENCE</scope>
    <source>
        <strain evidence="1">BKB1-1</strain>
    </source>
</reference>
<dbReference type="InterPro" id="IPR049874">
    <property type="entry name" value="ROK_cs"/>
</dbReference>
<name>A0ABY6CQ34_9BACT</name>
<protein>
    <submittedName>
        <fullName evidence="1">ROK family protein</fullName>
    </submittedName>
</protein>
<dbReference type="Proteomes" id="UP001065174">
    <property type="component" value="Chromosome"/>
</dbReference>
<dbReference type="PROSITE" id="PS01125">
    <property type="entry name" value="ROK"/>
    <property type="match status" value="1"/>
</dbReference>
<dbReference type="SUPFAM" id="SSF53067">
    <property type="entry name" value="Actin-like ATPase domain"/>
    <property type="match status" value="1"/>
</dbReference>
<organism evidence="1 2">
    <name type="scientific">Reichenbachiella agarivorans</name>
    <dbReference type="NCBI Taxonomy" id="2979464"/>
    <lineage>
        <taxon>Bacteria</taxon>
        <taxon>Pseudomonadati</taxon>
        <taxon>Bacteroidota</taxon>
        <taxon>Cytophagia</taxon>
        <taxon>Cytophagales</taxon>
        <taxon>Reichenbachiellaceae</taxon>
        <taxon>Reichenbachiella</taxon>
    </lineage>
</organism>